<evidence type="ECO:0000256" key="6">
    <source>
        <dbReference type="ARBA" id="ARBA00023136"/>
    </source>
</evidence>
<dbReference type="Gene3D" id="3.90.1010.20">
    <property type="match status" value="1"/>
</dbReference>
<evidence type="ECO:0000256" key="8">
    <source>
        <dbReference type="SAM" id="Phobius"/>
    </source>
</evidence>
<evidence type="ECO:0000256" key="1">
    <source>
        <dbReference type="ARBA" id="ARBA00004236"/>
    </source>
</evidence>
<dbReference type="PROSITE" id="PS00198">
    <property type="entry name" value="4FE4S_FER_1"/>
    <property type="match status" value="1"/>
</dbReference>
<reference evidence="10" key="1">
    <citation type="journal article" date="2021" name="mSystems">
        <title>Bacteria and Archaea Synergistically Convert Glycine Betaine to Biogenic Methane in the Formosa Cold Seep of the South China Sea.</title>
        <authorList>
            <person name="Li L."/>
            <person name="Zhang W."/>
            <person name="Zhang S."/>
            <person name="Song L."/>
            <person name="Sun Q."/>
            <person name="Zhang H."/>
            <person name="Xiang H."/>
            <person name="Dong X."/>
        </authorList>
    </citation>
    <scope>NUCLEOTIDE SEQUENCE</scope>
    <source>
        <strain evidence="10">ZWT</strain>
    </source>
</reference>
<dbReference type="PANTHER" id="PTHR30224:SF4">
    <property type="entry name" value="ELECTRON TRANSPORT PROTEIN YCCM-RELATED"/>
    <property type="match status" value="1"/>
</dbReference>
<dbReference type="InterPro" id="IPR052378">
    <property type="entry name" value="NosR_regulator"/>
</dbReference>
<protein>
    <submittedName>
        <fullName evidence="10">4Fe-4S binding protein</fullName>
    </submittedName>
</protein>
<organism evidence="10 11">
    <name type="scientific">Oceanirhabdus seepicola</name>
    <dbReference type="NCBI Taxonomy" id="2828781"/>
    <lineage>
        <taxon>Bacteria</taxon>
        <taxon>Bacillati</taxon>
        <taxon>Bacillota</taxon>
        <taxon>Clostridia</taxon>
        <taxon>Eubacteriales</taxon>
        <taxon>Clostridiaceae</taxon>
        <taxon>Oceanirhabdus</taxon>
    </lineage>
</organism>
<feature type="transmembrane region" description="Helical" evidence="8">
    <location>
        <begin position="247"/>
        <end position="267"/>
    </location>
</feature>
<feature type="region of interest" description="Disordered" evidence="7">
    <location>
        <begin position="330"/>
        <end position="356"/>
    </location>
</feature>
<keyword evidence="2" id="KW-1003">Cell membrane</keyword>
<proteinExistence type="predicted"/>
<evidence type="ECO:0000313" key="11">
    <source>
        <dbReference type="Proteomes" id="UP001056429"/>
    </source>
</evidence>
<dbReference type="GO" id="GO:0046872">
    <property type="term" value="F:metal ion binding"/>
    <property type="evidence" value="ECO:0007669"/>
    <property type="project" value="UniProtKB-KW"/>
</dbReference>
<dbReference type="SUPFAM" id="SSF54862">
    <property type="entry name" value="4Fe-4S ferredoxins"/>
    <property type="match status" value="1"/>
</dbReference>
<dbReference type="GO" id="GO:0051536">
    <property type="term" value="F:iron-sulfur cluster binding"/>
    <property type="evidence" value="ECO:0007669"/>
    <property type="project" value="UniProtKB-KW"/>
</dbReference>
<gene>
    <name evidence="10" type="ORF">KDK92_24195</name>
</gene>
<keyword evidence="4" id="KW-0408">Iron</keyword>
<dbReference type="SMART" id="SM00900">
    <property type="entry name" value="FMN_bind"/>
    <property type="match status" value="1"/>
</dbReference>
<name>A0A9J6PF25_9CLOT</name>
<accession>A0A9J6PF25</accession>
<dbReference type="Pfam" id="PF04205">
    <property type="entry name" value="FMN_bind"/>
    <property type="match status" value="1"/>
</dbReference>
<feature type="transmembrane region" description="Helical" evidence="8">
    <location>
        <begin position="105"/>
        <end position="126"/>
    </location>
</feature>
<evidence type="ECO:0000256" key="5">
    <source>
        <dbReference type="ARBA" id="ARBA00023014"/>
    </source>
</evidence>
<dbReference type="Pfam" id="PF12801">
    <property type="entry name" value="Fer4_5"/>
    <property type="match status" value="2"/>
</dbReference>
<evidence type="ECO:0000256" key="7">
    <source>
        <dbReference type="SAM" id="MobiDB-lite"/>
    </source>
</evidence>
<dbReference type="InterPro" id="IPR017896">
    <property type="entry name" value="4Fe4S_Fe-S-bd"/>
</dbReference>
<dbReference type="GO" id="GO:0005886">
    <property type="term" value="C:plasma membrane"/>
    <property type="evidence" value="ECO:0007669"/>
    <property type="project" value="UniProtKB-SubCell"/>
</dbReference>
<keyword evidence="6 8" id="KW-0472">Membrane</keyword>
<keyword evidence="3" id="KW-0479">Metal-binding</keyword>
<dbReference type="PROSITE" id="PS51379">
    <property type="entry name" value="4FE4S_FER_2"/>
    <property type="match status" value="2"/>
</dbReference>
<comment type="caution">
    <text evidence="10">The sequence shown here is derived from an EMBL/GenBank/DDBJ whole genome shotgun (WGS) entry which is preliminary data.</text>
</comment>
<keyword evidence="8" id="KW-1133">Transmembrane helix</keyword>
<sequence length="455" mass="51786">MRKKIERIRNVVQLFSIIIFTGLFGLILYNFRKVYESILDGVSKFNVQALYIILPLIGITLIFGRFFCGWLCAFGAINDFIYKISKKAFKIKFKVNKKVDSTLKAIKYIYLLGIVVLTWTLGNNFLSTYDPWNAYAKIKYLPSSFINKPSAFLILLSTLIGAAFVERFFCKYLCPLGAIQGMISKLKISNISKDTSLCGKCTLCTKKCPMGINLNGKESIMSSECISCLNCVSNCPKKNAKQKIIGLKTPPIIFIVLGLILFFMSYFSKASIIQSLTENKKVVSEEKSQDVSEEKILTHKNIYNFNHGNKVYNNFLDDYSILEEMNKINTNNKSNENSNDEESMEESNYSNKFDENIDKKVQEKKENIIYNNGTFKGKELDLSVEVTLYSDKIVSIEIKSHGEDIDYFEKPFEKIPKDIIEKQTTEVDVVSGATNTSERLLKAIDNALEKAKIKN</sequence>
<dbReference type="RefSeq" id="WP_250861998.1">
    <property type="nucleotide sequence ID" value="NZ_JAGSOJ010000007.1"/>
</dbReference>
<evidence type="ECO:0000256" key="3">
    <source>
        <dbReference type="ARBA" id="ARBA00022723"/>
    </source>
</evidence>
<dbReference type="InterPro" id="IPR007329">
    <property type="entry name" value="FMN-bd"/>
</dbReference>
<dbReference type="Proteomes" id="UP001056429">
    <property type="component" value="Unassembled WGS sequence"/>
</dbReference>
<dbReference type="AlphaFoldDB" id="A0A9J6PF25"/>
<evidence type="ECO:0000259" key="9">
    <source>
        <dbReference type="PROSITE" id="PS51379"/>
    </source>
</evidence>
<keyword evidence="5" id="KW-0411">Iron-sulfur</keyword>
<reference evidence="10" key="2">
    <citation type="submission" date="2021-04" db="EMBL/GenBank/DDBJ databases">
        <authorList>
            <person name="Dong X."/>
        </authorList>
    </citation>
    <scope>NUCLEOTIDE SEQUENCE</scope>
    <source>
        <strain evidence="10">ZWT</strain>
    </source>
</reference>
<feature type="transmembrane region" description="Helical" evidence="8">
    <location>
        <begin position="51"/>
        <end position="84"/>
    </location>
</feature>
<evidence type="ECO:0000256" key="4">
    <source>
        <dbReference type="ARBA" id="ARBA00023004"/>
    </source>
</evidence>
<keyword evidence="11" id="KW-1185">Reference proteome</keyword>
<feature type="transmembrane region" description="Helical" evidence="8">
    <location>
        <begin position="12"/>
        <end position="31"/>
    </location>
</feature>
<keyword evidence="8" id="KW-0812">Transmembrane</keyword>
<dbReference type="EMBL" id="JAGSOJ010000007">
    <property type="protein sequence ID" value="MCM1992832.1"/>
    <property type="molecule type" value="Genomic_DNA"/>
</dbReference>
<dbReference type="PANTHER" id="PTHR30224">
    <property type="entry name" value="ELECTRON TRANSPORT PROTEIN"/>
    <property type="match status" value="1"/>
</dbReference>
<comment type="subcellular location">
    <subcellularLocation>
        <location evidence="1">Cell membrane</location>
    </subcellularLocation>
</comment>
<evidence type="ECO:0000313" key="10">
    <source>
        <dbReference type="EMBL" id="MCM1992832.1"/>
    </source>
</evidence>
<dbReference type="InterPro" id="IPR017900">
    <property type="entry name" value="4Fe4S_Fe_S_CS"/>
</dbReference>
<feature type="transmembrane region" description="Helical" evidence="8">
    <location>
        <begin position="146"/>
        <end position="165"/>
    </location>
</feature>
<feature type="domain" description="4Fe-4S ferredoxin-type" evidence="9">
    <location>
        <begin position="189"/>
        <end position="212"/>
    </location>
</feature>
<dbReference type="Pfam" id="PF13237">
    <property type="entry name" value="Fer4_10"/>
    <property type="match status" value="1"/>
</dbReference>
<evidence type="ECO:0000256" key="2">
    <source>
        <dbReference type="ARBA" id="ARBA00022475"/>
    </source>
</evidence>
<dbReference type="GO" id="GO:0010181">
    <property type="term" value="F:FMN binding"/>
    <property type="evidence" value="ECO:0007669"/>
    <property type="project" value="InterPro"/>
</dbReference>
<feature type="domain" description="4Fe-4S ferredoxin-type" evidence="9">
    <location>
        <begin position="216"/>
        <end position="246"/>
    </location>
</feature>